<dbReference type="InterPro" id="IPR037151">
    <property type="entry name" value="AlkB-like_sf"/>
</dbReference>
<keyword evidence="2" id="KW-0223">Dioxygenase</keyword>
<comment type="caution">
    <text evidence="8">The sequence shown here is derived from an EMBL/GenBank/DDBJ whole genome shotgun (WGS) entry which is preliminary data.</text>
</comment>
<evidence type="ECO:0000313" key="8">
    <source>
        <dbReference type="EMBL" id="ORZ24045.1"/>
    </source>
</evidence>
<dbReference type="PROSITE" id="PS51471">
    <property type="entry name" value="FE2OG_OXY"/>
    <property type="match status" value="1"/>
</dbReference>
<dbReference type="Proteomes" id="UP000193560">
    <property type="component" value="Unassembled WGS sequence"/>
</dbReference>
<dbReference type="GO" id="GO:0005737">
    <property type="term" value="C:cytoplasm"/>
    <property type="evidence" value="ECO:0007669"/>
    <property type="project" value="TreeGrafter"/>
</dbReference>
<dbReference type="GO" id="GO:0046872">
    <property type="term" value="F:metal ion binding"/>
    <property type="evidence" value="ECO:0007669"/>
    <property type="project" value="UniProtKB-KW"/>
</dbReference>
<evidence type="ECO:0000256" key="5">
    <source>
        <dbReference type="PIRSR" id="PIRSR604574-2"/>
    </source>
</evidence>
<comment type="cofactor">
    <cofactor evidence="5">
        <name>Fe(2+)</name>
        <dbReference type="ChEBI" id="CHEBI:29033"/>
    </cofactor>
    <text evidence="5">Binds 1 Fe(2+) ion per subunit.</text>
</comment>
<dbReference type="AlphaFoldDB" id="A0A1X2IXJ7"/>
<dbReference type="InterPro" id="IPR004574">
    <property type="entry name" value="Alkb"/>
</dbReference>
<keyword evidence="1 5" id="KW-0479">Metal-binding</keyword>
<dbReference type="STRING" id="90262.A0A1X2IXJ7"/>
<dbReference type="SUPFAM" id="SSF51197">
    <property type="entry name" value="Clavaminate synthase-like"/>
    <property type="match status" value="1"/>
</dbReference>
<organism evidence="8 9">
    <name type="scientific">Absidia repens</name>
    <dbReference type="NCBI Taxonomy" id="90262"/>
    <lineage>
        <taxon>Eukaryota</taxon>
        <taxon>Fungi</taxon>
        <taxon>Fungi incertae sedis</taxon>
        <taxon>Mucoromycota</taxon>
        <taxon>Mucoromycotina</taxon>
        <taxon>Mucoromycetes</taxon>
        <taxon>Mucorales</taxon>
        <taxon>Cunninghamellaceae</taxon>
        <taxon>Absidia</taxon>
    </lineage>
</organism>
<name>A0A1X2IXJ7_9FUNG</name>
<feature type="region of interest" description="Disordered" evidence="6">
    <location>
        <begin position="196"/>
        <end position="221"/>
    </location>
</feature>
<keyword evidence="4 5" id="KW-0408">Iron</keyword>
<accession>A0A1X2IXJ7</accession>
<dbReference type="Gene3D" id="2.60.120.590">
    <property type="entry name" value="Alpha-ketoglutarate-dependent dioxygenase AlkB-like"/>
    <property type="match status" value="1"/>
</dbReference>
<dbReference type="EMBL" id="MCGE01000002">
    <property type="protein sequence ID" value="ORZ24045.1"/>
    <property type="molecule type" value="Genomic_DNA"/>
</dbReference>
<keyword evidence="3" id="KW-0560">Oxidoreductase</keyword>
<dbReference type="PANTHER" id="PTHR16557">
    <property type="entry name" value="ALKYLATED DNA REPAIR PROTEIN ALKB-RELATED"/>
    <property type="match status" value="1"/>
</dbReference>
<gene>
    <name evidence="8" type="ORF">BCR42DRAFT_342045</name>
</gene>
<dbReference type="GO" id="GO:0005634">
    <property type="term" value="C:nucleus"/>
    <property type="evidence" value="ECO:0007669"/>
    <property type="project" value="TreeGrafter"/>
</dbReference>
<feature type="domain" description="Fe2OG dioxygenase" evidence="7">
    <location>
        <begin position="294"/>
        <end position="413"/>
    </location>
</feature>
<evidence type="ECO:0000259" key="7">
    <source>
        <dbReference type="PROSITE" id="PS51471"/>
    </source>
</evidence>
<evidence type="ECO:0000313" key="9">
    <source>
        <dbReference type="Proteomes" id="UP000193560"/>
    </source>
</evidence>
<evidence type="ECO:0000256" key="3">
    <source>
        <dbReference type="ARBA" id="ARBA00023002"/>
    </source>
</evidence>
<evidence type="ECO:0000256" key="1">
    <source>
        <dbReference type="ARBA" id="ARBA00022723"/>
    </source>
</evidence>
<protein>
    <recommendedName>
        <fullName evidence="7">Fe2OG dioxygenase domain-containing protein</fullName>
    </recommendedName>
</protein>
<proteinExistence type="predicted"/>
<dbReference type="Pfam" id="PF13532">
    <property type="entry name" value="2OG-FeII_Oxy_2"/>
    <property type="match status" value="1"/>
</dbReference>
<keyword evidence="9" id="KW-1185">Reference proteome</keyword>
<dbReference type="OrthoDB" id="6614653at2759"/>
<feature type="binding site" evidence="5">
    <location>
        <position position="314"/>
    </location>
    <ligand>
        <name>Fe cation</name>
        <dbReference type="ChEBI" id="CHEBI:24875"/>
        <note>catalytic</note>
    </ligand>
</feature>
<evidence type="ECO:0000256" key="2">
    <source>
        <dbReference type="ARBA" id="ARBA00022964"/>
    </source>
</evidence>
<reference evidence="8 9" key="1">
    <citation type="submission" date="2016-07" db="EMBL/GenBank/DDBJ databases">
        <title>Pervasive Adenine N6-methylation of Active Genes in Fungi.</title>
        <authorList>
            <consortium name="DOE Joint Genome Institute"/>
            <person name="Mondo S.J."/>
            <person name="Dannebaum R.O."/>
            <person name="Kuo R.C."/>
            <person name="Labutti K."/>
            <person name="Haridas S."/>
            <person name="Kuo A."/>
            <person name="Salamov A."/>
            <person name="Ahrendt S.R."/>
            <person name="Lipzen A."/>
            <person name="Sullivan W."/>
            <person name="Andreopoulos W.B."/>
            <person name="Clum A."/>
            <person name="Lindquist E."/>
            <person name="Daum C."/>
            <person name="Ramamoorthy G.K."/>
            <person name="Gryganskyi A."/>
            <person name="Culley D."/>
            <person name="Magnuson J.K."/>
            <person name="James T.Y."/>
            <person name="O'Malley M.A."/>
            <person name="Stajich J.E."/>
            <person name="Spatafora J.W."/>
            <person name="Visel A."/>
            <person name="Grigoriev I.V."/>
        </authorList>
    </citation>
    <scope>NUCLEOTIDE SEQUENCE [LARGE SCALE GENOMIC DNA]</scope>
    <source>
        <strain evidence="8 9">NRRL 1336</strain>
    </source>
</reference>
<dbReference type="GO" id="GO:0051213">
    <property type="term" value="F:dioxygenase activity"/>
    <property type="evidence" value="ECO:0007669"/>
    <property type="project" value="UniProtKB-KW"/>
</dbReference>
<feature type="binding site" evidence="5">
    <location>
        <position position="312"/>
    </location>
    <ligand>
        <name>Fe cation</name>
        <dbReference type="ChEBI" id="CHEBI:24875"/>
        <note>catalytic</note>
    </ligand>
</feature>
<evidence type="ECO:0000256" key="4">
    <source>
        <dbReference type="ARBA" id="ARBA00023004"/>
    </source>
</evidence>
<feature type="binding site" evidence="5">
    <location>
        <position position="368"/>
    </location>
    <ligand>
        <name>Fe cation</name>
        <dbReference type="ChEBI" id="CHEBI:24875"/>
        <note>catalytic</note>
    </ligand>
</feature>
<dbReference type="InterPro" id="IPR005123">
    <property type="entry name" value="Oxoglu/Fe-dep_dioxygenase_dom"/>
</dbReference>
<sequence length="415" mass="46872">MSAKPPSHLKSRRQIKIWEEQQKQNAAKRQKMDSYVNQNPFRYAERNFKARNIPDSIMSKVIDTSELLNNKESTMDKFSNIQHTTLTQDLRQSSPNLFGKADDQWRHRTLDAYLLSDIPGLIIIPNPFTPEAQRRLIKHCLTNYALPPNTSSLDAHYDRPVSGIWDLYKREQQGVLTTDDDDYYVLPRKAQAVPLEDSSFYGGDGGGGGDNDDYKKPVNSTLPRLTPSELLRKQRWVTLGYQYDWKTKVYDLEHGLPMPKELDEMAKTVVSAVEGIGSDAALSWKNTYPGSSFKAEAGVINYYQLRDTLMAHVDKSEVNMDAPLVSVSFGHASIYLIGGSSKDTAPTPICLRSGDLLIMSGSSRKSYHGVPRILENTLPPYLSSEQDEHGADWKLYGDYMASARINLNIRQVFPS</sequence>
<dbReference type="PANTHER" id="PTHR16557:SF2">
    <property type="entry name" value="NUCLEIC ACID DIOXYGENASE ALKBH1"/>
    <property type="match status" value="1"/>
</dbReference>
<dbReference type="InterPro" id="IPR027450">
    <property type="entry name" value="AlkB-like"/>
</dbReference>
<evidence type="ECO:0000256" key="6">
    <source>
        <dbReference type="SAM" id="MobiDB-lite"/>
    </source>
</evidence>